<feature type="compositionally biased region" description="Polar residues" evidence="11">
    <location>
        <begin position="147"/>
        <end position="169"/>
    </location>
</feature>
<dbReference type="Gene3D" id="3.40.50.300">
    <property type="entry name" value="P-loop containing nucleotide triphosphate hydrolases"/>
    <property type="match status" value="1"/>
</dbReference>
<dbReference type="InterPro" id="IPR001005">
    <property type="entry name" value="SANT/Myb"/>
</dbReference>
<dbReference type="InterPro" id="IPR027417">
    <property type="entry name" value="P-loop_NTPase"/>
</dbReference>
<keyword evidence="3" id="KW-0547">Nucleotide-binding</keyword>
<keyword evidence="10" id="KW-0539">Nucleus</keyword>
<feature type="region of interest" description="Disordered" evidence="11">
    <location>
        <begin position="1886"/>
        <end position="1922"/>
    </location>
</feature>
<dbReference type="Pfam" id="PF00176">
    <property type="entry name" value="SNF2-rel_dom"/>
    <property type="match status" value="1"/>
</dbReference>
<feature type="compositionally biased region" description="Basic and acidic residues" evidence="11">
    <location>
        <begin position="2629"/>
        <end position="2667"/>
    </location>
</feature>
<feature type="compositionally biased region" description="Polar residues" evidence="11">
    <location>
        <begin position="3011"/>
        <end position="3023"/>
    </location>
</feature>
<dbReference type="PANTHER" id="PTHR46850:SF1">
    <property type="entry name" value="CHROMODOMAIN-HELICASE-DNA-BINDING PROTEIN 9"/>
    <property type="match status" value="1"/>
</dbReference>
<dbReference type="Gene3D" id="3.40.50.10810">
    <property type="entry name" value="Tandem AAA-ATPase domain"/>
    <property type="match status" value="1"/>
</dbReference>
<feature type="compositionally biased region" description="Low complexity" evidence="11">
    <location>
        <begin position="3086"/>
        <end position="3119"/>
    </location>
</feature>
<dbReference type="Gene3D" id="2.40.50.40">
    <property type="match status" value="2"/>
</dbReference>
<feature type="compositionally biased region" description="Basic and acidic residues" evidence="11">
    <location>
        <begin position="3560"/>
        <end position="3574"/>
    </location>
</feature>
<feature type="compositionally biased region" description="Basic and acidic residues" evidence="11">
    <location>
        <begin position="2539"/>
        <end position="2555"/>
    </location>
</feature>
<feature type="compositionally biased region" description="Acidic residues" evidence="11">
    <location>
        <begin position="706"/>
        <end position="723"/>
    </location>
</feature>
<dbReference type="Pfam" id="PF00385">
    <property type="entry name" value="Chromo"/>
    <property type="match status" value="1"/>
</dbReference>
<dbReference type="Gene3D" id="3.40.5.120">
    <property type="match status" value="1"/>
</dbReference>
<feature type="compositionally biased region" description="Low complexity" evidence="11">
    <location>
        <begin position="196"/>
        <end position="207"/>
    </location>
</feature>
<evidence type="ECO:0000256" key="1">
    <source>
        <dbReference type="ARBA" id="ARBA00004123"/>
    </source>
</evidence>
<feature type="compositionally biased region" description="Acidic residues" evidence="11">
    <location>
        <begin position="1756"/>
        <end position="1768"/>
    </location>
</feature>
<organism evidence="15">
    <name type="scientific">Fopius arisanus</name>
    <dbReference type="NCBI Taxonomy" id="64838"/>
    <lineage>
        <taxon>Eukaryota</taxon>
        <taxon>Metazoa</taxon>
        <taxon>Ecdysozoa</taxon>
        <taxon>Arthropoda</taxon>
        <taxon>Hexapoda</taxon>
        <taxon>Insecta</taxon>
        <taxon>Pterygota</taxon>
        <taxon>Neoptera</taxon>
        <taxon>Endopterygota</taxon>
        <taxon>Hymenoptera</taxon>
        <taxon>Apocrita</taxon>
        <taxon>Ichneumonoidea</taxon>
        <taxon>Braconidae</taxon>
        <taxon>Opiinae</taxon>
        <taxon>Fopius</taxon>
    </lineage>
</organism>
<feature type="compositionally biased region" description="Basic and acidic residues" evidence="11">
    <location>
        <begin position="2464"/>
        <end position="2518"/>
    </location>
</feature>
<dbReference type="InterPro" id="IPR023780">
    <property type="entry name" value="Chromo_domain"/>
</dbReference>
<feature type="region of interest" description="Disordered" evidence="11">
    <location>
        <begin position="3560"/>
        <end position="3806"/>
    </location>
</feature>
<dbReference type="SMART" id="SM00490">
    <property type="entry name" value="HELICc"/>
    <property type="match status" value="1"/>
</dbReference>
<feature type="compositionally biased region" description="Basic and acidic residues" evidence="11">
    <location>
        <begin position="805"/>
        <end position="815"/>
    </location>
</feature>
<feature type="region of interest" description="Disordered" evidence="11">
    <location>
        <begin position="874"/>
        <end position="993"/>
    </location>
</feature>
<feature type="region of interest" description="Disordered" evidence="11">
    <location>
        <begin position="138"/>
        <end position="317"/>
    </location>
</feature>
<evidence type="ECO:0000256" key="8">
    <source>
        <dbReference type="ARBA" id="ARBA00023125"/>
    </source>
</evidence>
<feature type="compositionally biased region" description="Polar residues" evidence="11">
    <location>
        <begin position="94"/>
        <end position="123"/>
    </location>
</feature>
<evidence type="ECO:0000313" key="15">
    <source>
        <dbReference type="EMBL" id="JAG74881.1"/>
    </source>
</evidence>
<dbReference type="EMBL" id="GBYB01005114">
    <property type="protein sequence ID" value="JAG74881.1"/>
    <property type="molecule type" value="Transcribed_RNA"/>
</dbReference>
<feature type="compositionally biased region" description="Basic residues" evidence="11">
    <location>
        <begin position="794"/>
        <end position="804"/>
    </location>
</feature>
<dbReference type="PROSITE" id="PS51194">
    <property type="entry name" value="HELICASE_CTER"/>
    <property type="match status" value="1"/>
</dbReference>
<feature type="compositionally biased region" description="Pro residues" evidence="11">
    <location>
        <begin position="247"/>
        <end position="256"/>
    </location>
</feature>
<feature type="compositionally biased region" description="Low complexity" evidence="11">
    <location>
        <begin position="2565"/>
        <end position="2575"/>
    </location>
</feature>
<feature type="region of interest" description="Disordered" evidence="11">
    <location>
        <begin position="1754"/>
        <end position="1777"/>
    </location>
</feature>
<dbReference type="PANTHER" id="PTHR46850">
    <property type="entry name" value="CHROMODOMAIN-HELICASE-DNA-BINDING PROTEIN 9"/>
    <property type="match status" value="1"/>
</dbReference>
<dbReference type="InterPro" id="IPR016197">
    <property type="entry name" value="Chromo-like_dom_sf"/>
</dbReference>
<dbReference type="Pfam" id="PF07533">
    <property type="entry name" value="BRK"/>
    <property type="match status" value="1"/>
</dbReference>
<keyword evidence="4" id="KW-0378">Hydrolase</keyword>
<evidence type="ECO:0000259" key="13">
    <source>
        <dbReference type="PROSITE" id="PS51192"/>
    </source>
</evidence>
<feature type="compositionally biased region" description="Polar residues" evidence="11">
    <location>
        <begin position="2009"/>
        <end position="2019"/>
    </location>
</feature>
<dbReference type="CDD" id="cd18668">
    <property type="entry name" value="CD1_tandem_CHD5-9_like"/>
    <property type="match status" value="1"/>
</dbReference>
<dbReference type="FunFam" id="2.40.50.40:FF:000001">
    <property type="entry name" value="chromodomain-helicase-DNA-binding protein 8 isoform X4"/>
    <property type="match status" value="1"/>
</dbReference>
<dbReference type="InterPro" id="IPR006576">
    <property type="entry name" value="BRK_domain"/>
</dbReference>
<dbReference type="FunFam" id="3.40.50.10810:FF:000003">
    <property type="entry name" value="chromodomain-helicase-DNA-binding protein 8 isoform X4"/>
    <property type="match status" value="1"/>
</dbReference>
<dbReference type="FunFam" id="3.40.50.300:FF:000015">
    <property type="entry name" value="chromodomain-helicase-DNA-binding protein 9 isoform X1"/>
    <property type="match status" value="1"/>
</dbReference>
<dbReference type="GO" id="GO:0140658">
    <property type="term" value="F:ATP-dependent chromatin remodeler activity"/>
    <property type="evidence" value="ECO:0007669"/>
    <property type="project" value="UniProtKB-ARBA"/>
</dbReference>
<evidence type="ECO:0000256" key="10">
    <source>
        <dbReference type="ARBA" id="ARBA00023242"/>
    </source>
</evidence>
<dbReference type="CDD" id="cd18663">
    <property type="entry name" value="CD2_tandem_CHD5-9_like"/>
    <property type="match status" value="1"/>
</dbReference>
<feature type="compositionally biased region" description="Low complexity" evidence="11">
    <location>
        <begin position="3795"/>
        <end position="3806"/>
    </location>
</feature>
<feature type="compositionally biased region" description="Basic and acidic residues" evidence="11">
    <location>
        <begin position="3245"/>
        <end position="3254"/>
    </location>
</feature>
<feature type="compositionally biased region" description="Pro residues" evidence="11">
    <location>
        <begin position="39"/>
        <end position="48"/>
    </location>
</feature>
<feature type="region of interest" description="Disordered" evidence="11">
    <location>
        <begin position="3245"/>
        <end position="3284"/>
    </location>
</feature>
<feature type="domain" description="Helicase C-terminal" evidence="14">
    <location>
        <begin position="1473"/>
        <end position="1629"/>
    </location>
</feature>
<feature type="compositionally biased region" description="Basic and acidic residues" evidence="11">
    <location>
        <begin position="2576"/>
        <end position="2589"/>
    </location>
</feature>
<dbReference type="Gene3D" id="1.10.10.60">
    <property type="entry name" value="Homeodomain-like"/>
    <property type="match status" value="1"/>
</dbReference>
<feature type="compositionally biased region" description="Basic residues" evidence="11">
    <location>
        <begin position="3750"/>
        <end position="3759"/>
    </location>
</feature>
<dbReference type="GO" id="GO:0005634">
    <property type="term" value="C:nucleus"/>
    <property type="evidence" value="ECO:0007669"/>
    <property type="project" value="UniProtKB-SubCell"/>
</dbReference>
<feature type="domain" description="Helicase ATP-binding" evidence="13">
    <location>
        <begin position="1160"/>
        <end position="1334"/>
    </location>
</feature>
<name>A0A0C9QNG6_9HYME</name>
<feature type="region of interest" description="Disordered" evidence="11">
    <location>
        <begin position="1984"/>
        <end position="2036"/>
    </location>
</feature>
<feature type="compositionally biased region" description="Low complexity" evidence="11">
    <location>
        <begin position="257"/>
        <end position="311"/>
    </location>
</feature>
<evidence type="ECO:0000256" key="2">
    <source>
        <dbReference type="ARBA" id="ARBA00022737"/>
    </source>
</evidence>
<evidence type="ECO:0000256" key="5">
    <source>
        <dbReference type="ARBA" id="ARBA00022840"/>
    </source>
</evidence>
<feature type="region of interest" description="Disordered" evidence="11">
    <location>
        <begin position="511"/>
        <end position="854"/>
    </location>
</feature>
<feature type="region of interest" description="Disordered" evidence="11">
    <location>
        <begin position="3378"/>
        <end position="3425"/>
    </location>
</feature>
<feature type="compositionally biased region" description="Low complexity" evidence="11">
    <location>
        <begin position="3045"/>
        <end position="3056"/>
    </location>
</feature>
<dbReference type="SMART" id="SM00487">
    <property type="entry name" value="DEXDc"/>
    <property type="match status" value="1"/>
</dbReference>
<dbReference type="GO" id="GO:0005524">
    <property type="term" value="F:ATP binding"/>
    <property type="evidence" value="ECO:0007669"/>
    <property type="project" value="UniProtKB-KW"/>
</dbReference>
<feature type="compositionally biased region" description="Basic and acidic residues" evidence="11">
    <location>
        <begin position="2600"/>
        <end position="2612"/>
    </location>
</feature>
<dbReference type="CDD" id="cd18793">
    <property type="entry name" value="SF2_C_SNF"/>
    <property type="match status" value="1"/>
</dbReference>
<feature type="compositionally biased region" description="Basic and acidic residues" evidence="11">
    <location>
        <begin position="3783"/>
        <end position="3792"/>
    </location>
</feature>
<feature type="compositionally biased region" description="Basic and acidic residues" evidence="11">
    <location>
        <begin position="3739"/>
        <end position="3748"/>
    </location>
</feature>
<feature type="compositionally biased region" description="Low complexity" evidence="11">
    <location>
        <begin position="3273"/>
        <end position="3282"/>
    </location>
</feature>
<feature type="region of interest" description="Disordered" evidence="11">
    <location>
        <begin position="1"/>
        <end position="123"/>
    </location>
</feature>
<evidence type="ECO:0000256" key="4">
    <source>
        <dbReference type="ARBA" id="ARBA00022801"/>
    </source>
</evidence>
<dbReference type="InterPro" id="IPR051493">
    <property type="entry name" value="CHD"/>
</dbReference>
<keyword evidence="5" id="KW-0067">ATP-binding</keyword>
<feature type="compositionally biased region" description="Low complexity" evidence="11">
    <location>
        <begin position="3682"/>
        <end position="3712"/>
    </location>
</feature>
<dbReference type="GO" id="GO:0034728">
    <property type="term" value="P:nucleosome organization"/>
    <property type="evidence" value="ECO:0007669"/>
    <property type="project" value="UniProtKB-ARBA"/>
</dbReference>
<feature type="compositionally biased region" description="Basic and acidic residues" evidence="11">
    <location>
        <begin position="578"/>
        <end position="593"/>
    </location>
</feature>
<feature type="compositionally biased region" description="Basic and acidic residues" evidence="11">
    <location>
        <begin position="3621"/>
        <end position="3633"/>
    </location>
</feature>
<dbReference type="CDD" id="cd17995">
    <property type="entry name" value="DEXHc_CHD6_7_8_9"/>
    <property type="match status" value="1"/>
</dbReference>
<feature type="compositionally biased region" description="Low complexity" evidence="11">
    <location>
        <begin position="227"/>
        <end position="246"/>
    </location>
</feature>
<accession>A0A0C9QNG6</accession>
<protein>
    <submittedName>
        <fullName evidence="15">Chd7_2 protein</fullName>
    </submittedName>
</protein>
<proteinExistence type="predicted"/>
<feature type="compositionally biased region" description="Polar residues" evidence="11">
    <location>
        <begin position="511"/>
        <end position="522"/>
    </location>
</feature>
<feature type="region of interest" description="Disordered" evidence="11">
    <location>
        <begin position="3473"/>
        <end position="3517"/>
    </location>
</feature>
<dbReference type="SMART" id="SM00298">
    <property type="entry name" value="CHROMO"/>
    <property type="match status" value="2"/>
</dbReference>
<feature type="compositionally biased region" description="Polar residues" evidence="11">
    <location>
        <begin position="61"/>
        <end position="86"/>
    </location>
</feature>
<sequence>MHASSEYSKRPSSPPPQQQQQQPPQQQQQPPQQQTPPQSHQPPQPQPQIRPTMGINDRSMMEQQPPTSESIFPVNGNDNIHSVVETTTHDDNPPSITQSQSPDTVEPVKQSSTELLSQDPVLSNSQLNLPIEQTQTMKPSIEPVQSLPASSTSGNVECSTPSPLMQSQVEVAPAVSTDNEVSDIKVNEQSPEINTSQHSMSSSMQFHDNQGHMSQQVAPVSQSQINQSQTLSQSQDQSQIQGQQPPVQMPQTPPMSQPQAQIPQQPQQISQPPVSQSPQQSVQQAVPPMGQAQPQPQMTSQSQPQTQSPLMPAQPQQPHLNQVNMIPTSNSIMPQIPPISTQITQPNSVVPPHIPSQQISGGPLPPHQTAVSIPNNQPPPPHTMQPCGFGEYTNMQKPNMYQSDMIVGSGQQYHPGGEIIPGAIPNMYGMSTTPGGTFNNAHAPVTHHQERAALQQQLQELFCMPPAQENQEKIVALQEKLQALQQHETNDQCSGGPGCILATPMFQSTVVDSPQVSSTTGRGRSKGAPRTKKNRKKADKEAAAPITSQPVPAPEQPVSENLVTPGDSSIADSVADSEDNKPSSGDHEEEWNKTRKSRVPRKPRKPKEPKEPKEIKIKKEKVPKESKSPKGRKKKDKEGRESSKRGRKKIIVSDSADEEVGDEHEDVSESSAVQDADVKSSEPPIQDDQELVDSSTTEPIQTEGKEEGDDKGDNEEAVEEDEKKEEVREAAAVETATPAKKKSSRKRSVGGKGTSTRTPRASKKRKSRIAPDSDGEELATTPPPSPEADDTNKRRSSRNTHRKKYVDDVMLRFSDEEMPAPDAKKSDGSTAKPTSTKRENEGGDVGPNKPNFVYINTTDEDSMVVQHILCMRMGKREIKPTPVAEVKPEEGDKEKTEEDKKEEQTENAEAEKKSEEPDKEEHADEKPEEEKEAKAETDQIENKKDEEENKPQETGELEVKDEKPKEEEKTEETEPQEPESTATEPSEATEVKPQIVEVEEYLVKYRNFSYLHCEWRTEEELYKGDKRIQAKLKRFKQKLQQSTNIFENTEDDPFNPDFVEVDRVLDEATHTDPTTGETVRHYLVKWRSLQYEDSTWELEEDVDSEKIAQFRKFNKVPSKDQWKPKKKPTASQWQKLDESPVYKSGNSLRPYQLEGLNWLLFSWYNGHNCILADEMGLGKTIQSLTFVDAVYKYGIRGPFLIIAPLSTIPNWQREFEGWTEMNVVVYHGSAASRTMLQEYEVYYKNDKGNQIKDLIKFNVLITTFEIIITDFNELKGYNWRLCVIDEAHRLKNRNCKLLEGLRQLNLEHRVLLSGTPLQNNVNELFSLLNFLEPNQFASNEAFLKEFGNLSSEGEVNKLQLLLKPMMLRRLKEDVEKSLAPKEETVVEVELTNIQKKYYRGILERNFSFLAKGTTSANIPNLMNTMMELRKCCIHPFLLNGAEDQIQLDYKTGEKEDSDAYYHALVNSSGKMVLVDKLLPKLKAGGHRVLVFSQMVKCLDLLEDYLVYKKYPYERIDGRIRGNLRQAAIDRYSKPDSDRFVFLLCTKAGGLGINLTAADTVIIYDSDWNPQNDLQAQARCHRIGQQKMVKVYRLLCRNTYEREMFDKASMKLGLDKAILQSMNTAQGSGGKDPGNKQLTKKEIEDLLKKGAYGAIMDDDTAGDKFCEEDIDQILERRTQVITIEAEKGSTFSKASFACASNRSDINIDDPDFWNKWAKKAEIDTTEKKEEEDLVISEPRRRTQIKRYGHDESVVDMSELDSSDDSDDDGGLTGRGKKRRDKFGKKKKYCDEYVPREGEVVYGSWARSECFKVERGLLTFGWGRWEEILQHSQLRRGWREIDIEDCARVILLYCLRYYRGDEKIRSFIWDLITPLENGEKIKTITINQANRNSRNKKKNSRVREGARETRGSAINGGPSDPNHWSHAEKYDGDIFLESTYRKHLSRHATKVLLRVRMLYYIKHEIIGDLVQHISDGVHVREDSIEQDIEDGEASTAQKDGKDSEKFGRETPANSPAISSKADTPVPEAGGSHDGAEVLLDDDKTWPSVVDLNTRLRRVISSYQRSVGKKEDINKGLKGAKPPMEMEMTNQAGTNTGEPPLNMQGWDLQQLAMYLLKMERREKMEQMVKERERTRIEEQKAKWSRREESEFLRVVSTYGVNYDRKKAQYDWTKFKSLARFDKKSDADLTDYYMSFRAMCKKACNSKGAEEEGVFHIPIDQLSPGRARQILDRVDLLSKIREEILSHPHLEERLSLCQPSGDTPDWWVPGRHDKELLLGAAKHGLGRTDITILNDPDFSFHKILGKSIFGGIPPAKAAVPFDKSDKAIKIENRDDILKFDKDEILVKLEKGEGTLKIEKVGFKRDSSLPPPDKKLDVPEKGRVELTIVKTEGKSDEKTPKSWLTITALSSKSPELDKTSEVSADADKPSEETPEGEKTQEKPVVETEADEKEPESKITEVEAETPAENTEKLEEKIAATEKEQLETPEKDKDEEIEEKSKDKDAELHHEEEKAPKTDEESSKETSQPSEELKPPEETSPDINPCKEDDKIPKEVEKSEVSPEGMEVESSEVTVEPSKSQEAAEKSPEAAKSSEDSTMDVQESDDASKAPEKPKDTQSEATDSALLDTKPVSLVEEKSTEVDEKTLEPSSEKPEKTPEVAAAPEDKPEKSPSVKEQVQEIPEEKTEKEASKTSKIEDKGSIQAAELKAMFPDLEVIQPLSRLTQIDTFVLRDKSDYPEPPIPPLLPHNFPSSVKWPKEHAVEARLMHIVHAIEHKEWPVAMNFTAGDEVEILSADKDNSEVITITTDHGVSRALAATTNNLSSKKRKRHIAIDVETERAKLHALLNSSHMTSQPPQALSKPSVLSGSWDLTEESQSEDSRRSTPQPPPAHQQTRNSAFDLKYTVPGKTTIIPGTSSTLTPIDLSAGYMKTSSNEVSKDIMNEVQDFSMPSKNKQPSSNKGKLDSMLDKLMKRKNVPVDEPVIGKEKKRRKLDEIVLGLSAAKEQQGTHFPEHNKKSTITPNVTVTPTSAPIGLPTPPAPAQKPFSITVTSIPSSRASSSSHQPPPSLHSHKDSFSALLAQAEQQNRDLKKQQQLHAAHSSQSNQQLQQQLQQQQAFNSGHMSSSSHRKSYEAMIADINKVAEYSSKIGSYSHEAKVNKWLAEQTAMSDQLSAEYLNAPRRRRPRVDPSLLDWKKLTGEENVAVINRITGKKVTGSKAPQLKRLGQWLMENPMFDVDPKWAELVKERGNLPHDLQKRLPGQERSSNKGKTPGRPPMMPSPTSQQQTSQNLAATSMASQLNFPGLGNLNNSLLSGLSLGNFDPKNNPLLMPFGGLPNLGALGGLGNLGNLSNMSLTNSLFANLAGLGLPSLAGMEALSASAAATSSAETNVVNSSSKTTTTSTSSSSKSRSKQMDPPTSKSSAPSTSSSSLPTTTPFPFFFPNPSLLYTPLGLGGLNPFSMQPGGVSSAYESLAQCGLLNPPTSTASSSRKSTSSTSSSSRRESTADMLKRKESEKKSASAASRYQMESSLALQAYTDAIHAEERRRSEVEKKEALEISEIADLSARMERKSKEQEMKEALEQLSRTSAELFTRTIEETQRPQKRSRTSEPVQETPLPASLEVTLEPVVKKSRVEAEHKTPSISSFSDIAEESPTKTTKSHTPSSTPASTPQPTPASTPTPTPTPTTTPAPRLATPQPQEEVTSNTSLNTSLNTSSNSNKESVDSHSEDPKESPSSNSKSESTKSSFEHEEETKGKSTGKKSRGAKRVTVEPPVERKNLRSSAGRQARAAAERQARMEGELAQQAAEEAQNNE</sequence>
<feature type="compositionally biased region" description="Basic and acidic residues" evidence="11">
    <location>
        <begin position="606"/>
        <end position="628"/>
    </location>
</feature>
<dbReference type="GO" id="GO:0003677">
    <property type="term" value="F:DNA binding"/>
    <property type="evidence" value="ECO:0007669"/>
    <property type="project" value="UniProtKB-KW"/>
</dbReference>
<dbReference type="SUPFAM" id="SSF54160">
    <property type="entry name" value="Chromo domain-like"/>
    <property type="match status" value="2"/>
</dbReference>
<feature type="compositionally biased region" description="Basic and acidic residues" evidence="11">
    <location>
        <begin position="2676"/>
        <end position="2691"/>
    </location>
</feature>
<dbReference type="SUPFAM" id="SSF52540">
    <property type="entry name" value="P-loop containing nucleoside triphosphate hydrolases"/>
    <property type="match status" value="2"/>
</dbReference>
<dbReference type="SUPFAM" id="SSF160481">
    <property type="entry name" value="BRK domain-like"/>
    <property type="match status" value="1"/>
</dbReference>
<feature type="compositionally biased region" description="Basic residues" evidence="11">
    <location>
        <begin position="523"/>
        <end position="537"/>
    </location>
</feature>
<dbReference type="InterPro" id="IPR038718">
    <property type="entry name" value="SNF2-like_sf"/>
</dbReference>
<feature type="compositionally biased region" description="Basic and acidic residues" evidence="11">
    <location>
        <begin position="1996"/>
        <end position="2006"/>
    </location>
</feature>
<feature type="compositionally biased region" description="Low complexity" evidence="11">
    <location>
        <begin position="3773"/>
        <end position="3782"/>
    </location>
</feature>
<feature type="region of interest" description="Disordered" evidence="11">
    <location>
        <begin position="2844"/>
        <end position="2896"/>
    </location>
</feature>
<dbReference type="InterPro" id="IPR037259">
    <property type="entry name" value="BRK_sf"/>
</dbReference>
<dbReference type="InterPro" id="IPR000330">
    <property type="entry name" value="SNF2_N"/>
</dbReference>
<keyword evidence="7" id="KW-0805">Transcription regulation</keyword>
<feature type="compositionally biased region" description="Polar residues" evidence="11">
    <location>
        <begin position="211"/>
        <end position="226"/>
    </location>
</feature>
<evidence type="ECO:0000256" key="7">
    <source>
        <dbReference type="ARBA" id="ARBA00023015"/>
    </source>
</evidence>
<dbReference type="PROSITE" id="PS51192">
    <property type="entry name" value="HELICASE_ATP_BIND_1"/>
    <property type="match status" value="1"/>
</dbReference>
<feature type="compositionally biased region" description="Low complexity" evidence="11">
    <location>
        <begin position="3476"/>
        <end position="3492"/>
    </location>
</feature>
<keyword evidence="6" id="KW-0156">Chromatin regulator</keyword>
<feature type="region of interest" description="Disordered" evidence="11">
    <location>
        <begin position="3078"/>
        <end position="3122"/>
    </location>
</feature>
<dbReference type="GO" id="GO:0000791">
    <property type="term" value="C:euchromatin"/>
    <property type="evidence" value="ECO:0007669"/>
    <property type="project" value="UniProtKB-ARBA"/>
</dbReference>
<feature type="compositionally biased region" description="Acidic residues" evidence="11">
    <location>
        <begin position="655"/>
        <end position="668"/>
    </location>
</feature>
<reference evidence="15" key="1">
    <citation type="submission" date="2015-01" db="EMBL/GenBank/DDBJ databases">
        <title>Transcriptome Assembly of Fopius arisanus.</title>
        <authorList>
            <person name="Geib S."/>
        </authorList>
    </citation>
    <scope>NUCLEOTIDE SEQUENCE</scope>
</reference>
<feature type="compositionally biased region" description="Low complexity" evidence="11">
    <location>
        <begin position="3378"/>
        <end position="3401"/>
    </location>
</feature>
<evidence type="ECO:0000256" key="6">
    <source>
        <dbReference type="ARBA" id="ARBA00022853"/>
    </source>
</evidence>
<evidence type="ECO:0000256" key="9">
    <source>
        <dbReference type="ARBA" id="ARBA00023163"/>
    </source>
</evidence>
<feature type="compositionally biased region" description="Basic residues" evidence="11">
    <location>
        <begin position="594"/>
        <end position="605"/>
    </location>
</feature>
<comment type="subcellular location">
    <subcellularLocation>
        <location evidence="1">Nucleus</location>
    </subcellularLocation>
</comment>
<feature type="domain" description="Chromo" evidence="12">
    <location>
        <begin position="1059"/>
        <end position="1107"/>
    </location>
</feature>
<feature type="compositionally biased region" description="Basic and acidic residues" evidence="11">
    <location>
        <begin position="3714"/>
        <end position="3725"/>
    </location>
</feature>
<feature type="compositionally biased region" description="Low complexity" evidence="11">
    <location>
        <begin position="3409"/>
        <end position="3425"/>
    </location>
</feature>
<dbReference type="InterPro" id="IPR014001">
    <property type="entry name" value="Helicase_ATP-bd"/>
</dbReference>
<feature type="compositionally biased region" description="Basic and acidic residues" evidence="11">
    <location>
        <begin position="3493"/>
        <end position="3511"/>
    </location>
</feature>
<keyword evidence="8" id="KW-0238">DNA-binding</keyword>
<feature type="compositionally biased region" description="Basic and acidic residues" evidence="11">
    <location>
        <begin position="2409"/>
        <end position="2440"/>
    </location>
</feature>
<evidence type="ECO:0000259" key="12">
    <source>
        <dbReference type="PROSITE" id="PS50013"/>
    </source>
</evidence>
<evidence type="ECO:0000256" key="11">
    <source>
        <dbReference type="SAM" id="MobiDB-lite"/>
    </source>
</evidence>
<dbReference type="InterPro" id="IPR000953">
    <property type="entry name" value="Chromo/chromo_shadow_dom"/>
</dbReference>
<feature type="compositionally biased region" description="Low complexity" evidence="11">
    <location>
        <begin position="3726"/>
        <end position="3738"/>
    </location>
</feature>
<feature type="compositionally biased region" description="Pro residues" evidence="11">
    <location>
        <begin position="3663"/>
        <end position="3681"/>
    </location>
</feature>
<keyword evidence="9" id="KW-0804">Transcription</keyword>
<feature type="compositionally biased region" description="Basic and acidic residues" evidence="11">
    <location>
        <begin position="886"/>
        <end position="968"/>
    </location>
</feature>
<feature type="compositionally biased region" description="Low complexity" evidence="11">
    <location>
        <begin position="3648"/>
        <end position="3662"/>
    </location>
</feature>
<keyword evidence="2" id="KW-0677">Repeat</keyword>
<evidence type="ECO:0000256" key="3">
    <source>
        <dbReference type="ARBA" id="ARBA00022741"/>
    </source>
</evidence>
<gene>
    <name evidence="15" type="primary">Chd7_2</name>
    <name evidence="15" type="ORF">g.22215</name>
</gene>
<dbReference type="PROSITE" id="PS50013">
    <property type="entry name" value="CHROMO_2"/>
    <property type="match status" value="1"/>
</dbReference>
<dbReference type="GO" id="GO:0016887">
    <property type="term" value="F:ATP hydrolysis activity"/>
    <property type="evidence" value="ECO:0007669"/>
    <property type="project" value="UniProtKB-ARBA"/>
</dbReference>
<feature type="compositionally biased region" description="Low complexity" evidence="11">
    <location>
        <begin position="978"/>
        <end position="988"/>
    </location>
</feature>
<dbReference type="SMART" id="SM00717">
    <property type="entry name" value="SANT"/>
    <property type="match status" value="2"/>
</dbReference>
<feature type="compositionally biased region" description="Basic residues" evidence="11">
    <location>
        <begin position="739"/>
        <end position="749"/>
    </location>
</feature>
<dbReference type="InterPro" id="IPR001650">
    <property type="entry name" value="Helicase_C-like"/>
</dbReference>
<feature type="compositionally biased region" description="Low complexity" evidence="11">
    <location>
        <begin position="18"/>
        <end position="38"/>
    </location>
</feature>
<dbReference type="Pfam" id="PF23078">
    <property type="entry name" value="HTH_CHD6-9"/>
    <property type="match status" value="1"/>
</dbReference>
<feature type="region of interest" description="Disordered" evidence="11">
    <location>
        <begin position="2406"/>
        <end position="2691"/>
    </location>
</feature>
<feature type="region of interest" description="Disordered" evidence="11">
    <location>
        <begin position="2997"/>
        <end position="3066"/>
    </location>
</feature>
<feature type="compositionally biased region" description="Basic and acidic residues" evidence="11">
    <location>
        <begin position="1899"/>
        <end position="1908"/>
    </location>
</feature>
<dbReference type="InterPro" id="IPR049730">
    <property type="entry name" value="SNF2/RAD54-like_C"/>
</dbReference>
<feature type="compositionally biased region" description="Polar residues" evidence="11">
    <location>
        <begin position="558"/>
        <end position="571"/>
    </location>
</feature>
<evidence type="ECO:0000259" key="14">
    <source>
        <dbReference type="PROSITE" id="PS51194"/>
    </source>
</evidence>
<dbReference type="InterPro" id="IPR056342">
    <property type="entry name" value="HTH_CHD6-9"/>
</dbReference>
<dbReference type="SMART" id="SM00592">
    <property type="entry name" value="BRK"/>
    <property type="match status" value="1"/>
</dbReference>
<dbReference type="Pfam" id="PF00271">
    <property type="entry name" value="Helicase_C"/>
    <property type="match status" value="1"/>
</dbReference>